<gene>
    <name evidence="3" type="ORF">J2W68_003465</name>
</gene>
<comment type="caution">
    <text evidence="3">The sequence shown here is derived from an EMBL/GenBank/DDBJ whole genome shotgun (WGS) entry which is preliminary data.</text>
</comment>
<feature type="domain" description="SH3" evidence="2">
    <location>
        <begin position="73"/>
        <end position="127"/>
    </location>
</feature>
<accession>A0ABU1Y116</accession>
<dbReference type="SUPFAM" id="SSF50044">
    <property type="entry name" value="SH3-domain"/>
    <property type="match status" value="2"/>
</dbReference>
<keyword evidence="4" id="KW-1185">Reference proteome</keyword>
<sequence>MSDPSTGAARRWRVVAGHTSEYPEPITFPAGAPLAVGERYAGPEGWEDWWFCETPGQKGGWVPAQVIERFPDGSARSREAYTARELDVRIGDVLTGSRALNGWLWACAVGGSESGWVPLANLVALPED</sequence>
<reference evidence="3 4" key="1">
    <citation type="submission" date="2023-07" db="EMBL/GenBank/DDBJ databases">
        <title>Sorghum-associated microbial communities from plants grown in Nebraska, USA.</title>
        <authorList>
            <person name="Schachtman D."/>
        </authorList>
    </citation>
    <scope>NUCLEOTIDE SEQUENCE [LARGE SCALE GENOMIC DNA]</scope>
    <source>
        <strain evidence="3 4">4099</strain>
    </source>
</reference>
<evidence type="ECO:0000313" key="4">
    <source>
        <dbReference type="Proteomes" id="UP001256588"/>
    </source>
</evidence>
<proteinExistence type="predicted"/>
<name>A0ABU1Y116_9GAMM</name>
<feature type="domain" description="SH3" evidence="2">
    <location>
        <begin position="10"/>
        <end position="71"/>
    </location>
</feature>
<organism evidence="3 4">
    <name type="scientific">Luteimonas terrae</name>
    <dbReference type="NCBI Taxonomy" id="1530191"/>
    <lineage>
        <taxon>Bacteria</taxon>
        <taxon>Pseudomonadati</taxon>
        <taxon>Pseudomonadota</taxon>
        <taxon>Gammaproteobacteria</taxon>
        <taxon>Lysobacterales</taxon>
        <taxon>Lysobacteraceae</taxon>
        <taxon>Luteimonas</taxon>
    </lineage>
</organism>
<evidence type="ECO:0000313" key="3">
    <source>
        <dbReference type="EMBL" id="MDR7194717.1"/>
    </source>
</evidence>
<dbReference type="SMART" id="SM00326">
    <property type="entry name" value="SH3"/>
    <property type="match status" value="2"/>
</dbReference>
<evidence type="ECO:0000259" key="2">
    <source>
        <dbReference type="SMART" id="SM00326"/>
    </source>
</evidence>
<dbReference type="EMBL" id="JAVDWO010000018">
    <property type="protein sequence ID" value="MDR7194717.1"/>
    <property type="molecule type" value="Genomic_DNA"/>
</dbReference>
<dbReference type="PIRSF" id="PIRSF034961">
    <property type="entry name" value="UCP034961_SH3_2"/>
    <property type="match status" value="1"/>
</dbReference>
<dbReference type="Pfam" id="PF07653">
    <property type="entry name" value="SH3_2"/>
    <property type="match status" value="1"/>
</dbReference>
<dbReference type="Gene3D" id="2.30.30.40">
    <property type="entry name" value="SH3 Domains"/>
    <property type="match status" value="1"/>
</dbReference>
<dbReference type="RefSeq" id="WP_310238383.1">
    <property type="nucleotide sequence ID" value="NZ_JAVDWO010000018.1"/>
</dbReference>
<evidence type="ECO:0000256" key="1">
    <source>
        <dbReference type="ARBA" id="ARBA00022443"/>
    </source>
</evidence>
<dbReference type="Proteomes" id="UP001256588">
    <property type="component" value="Unassembled WGS sequence"/>
</dbReference>
<dbReference type="InterPro" id="IPR036028">
    <property type="entry name" value="SH3-like_dom_sf"/>
</dbReference>
<dbReference type="InterPro" id="IPR014593">
    <property type="entry name" value="UCP034961_SH3_2"/>
</dbReference>
<keyword evidence="1" id="KW-0728">SH3 domain</keyword>
<dbReference type="InterPro" id="IPR001452">
    <property type="entry name" value="SH3_domain"/>
</dbReference>
<protein>
    <recommendedName>
        <fullName evidence="2">SH3 domain-containing protein</fullName>
    </recommendedName>
</protein>